<evidence type="ECO:0000313" key="3">
    <source>
        <dbReference type="Proteomes" id="UP000319432"/>
    </source>
</evidence>
<feature type="transmembrane region" description="Helical" evidence="1">
    <location>
        <begin position="33"/>
        <end position="51"/>
    </location>
</feature>
<feature type="transmembrane region" description="Helical" evidence="1">
    <location>
        <begin position="92"/>
        <end position="112"/>
    </location>
</feature>
<dbReference type="Proteomes" id="UP000319432">
    <property type="component" value="Chromosome"/>
</dbReference>
<organism evidence="2 3">
    <name type="scientific">Brevibacillus laterosporus</name>
    <name type="common">Bacillus laterosporus</name>
    <dbReference type="NCBI Taxonomy" id="1465"/>
    <lineage>
        <taxon>Bacteria</taxon>
        <taxon>Bacillati</taxon>
        <taxon>Bacillota</taxon>
        <taxon>Bacilli</taxon>
        <taxon>Bacillales</taxon>
        <taxon>Paenibacillaceae</taxon>
        <taxon>Brevibacillus</taxon>
    </lineage>
</organism>
<keyword evidence="1" id="KW-0812">Transmembrane</keyword>
<gene>
    <name evidence="2" type="ORF">EEL30_13130</name>
</gene>
<keyword evidence="1" id="KW-0472">Membrane</keyword>
<name>A0A518V828_BRELA</name>
<feature type="transmembrane region" description="Helical" evidence="1">
    <location>
        <begin position="124"/>
        <end position="142"/>
    </location>
</feature>
<proteinExistence type="predicted"/>
<feature type="transmembrane region" description="Helical" evidence="1">
    <location>
        <begin position="163"/>
        <end position="186"/>
    </location>
</feature>
<keyword evidence="1" id="KW-1133">Transmembrane helix</keyword>
<feature type="transmembrane region" description="Helical" evidence="1">
    <location>
        <begin position="6"/>
        <end position="26"/>
    </location>
</feature>
<evidence type="ECO:0000256" key="1">
    <source>
        <dbReference type="SAM" id="Phobius"/>
    </source>
</evidence>
<feature type="transmembrane region" description="Helical" evidence="1">
    <location>
        <begin position="63"/>
        <end position="85"/>
    </location>
</feature>
<evidence type="ECO:0000313" key="2">
    <source>
        <dbReference type="EMBL" id="QDX93166.1"/>
    </source>
</evidence>
<reference evidence="2 3" key="1">
    <citation type="submission" date="2018-11" db="EMBL/GenBank/DDBJ databases">
        <title>Phylogenetic determinants of toxin gene distribution in genomes of Brevibacillus laterosporus.</title>
        <authorList>
            <person name="Glare T.R."/>
            <person name="Durrant A."/>
            <person name="Berry C."/>
            <person name="Palma L."/>
            <person name="Ormskirk M."/>
            <person name="Cox M.O."/>
        </authorList>
    </citation>
    <scope>NUCLEOTIDE SEQUENCE [LARGE SCALE GENOMIC DNA]</scope>
    <source>
        <strain evidence="2 3">1821L</strain>
    </source>
</reference>
<keyword evidence="3" id="KW-1185">Reference proteome</keyword>
<sequence>MVETILFYLFSLFEYLAIFTLMFALFRFELKEYLIEIVVLSLIITFFSHYLRAFLKINDFAPLILLLGLIVLFWVICRIPIFYASVMVVTSYLMYGLFQYITFTIISSFIVLSLNDIRLDSESGYLLQITTIVPTLLISLGLRRMNFGFSFIPTCFVRIKFKGYNLALLITVCLAVVLFGFFNYWIFARGKFAFISLVFLGILGALIYLSKERDIKNDRFFS</sequence>
<dbReference type="AlphaFoldDB" id="A0A518V828"/>
<accession>A0A518V828</accession>
<feature type="transmembrane region" description="Helical" evidence="1">
    <location>
        <begin position="192"/>
        <end position="209"/>
    </location>
</feature>
<protein>
    <submittedName>
        <fullName evidence="2">Uncharacterized protein</fullName>
    </submittedName>
</protein>
<dbReference type="EMBL" id="CP033464">
    <property type="protein sequence ID" value="QDX93166.1"/>
    <property type="molecule type" value="Genomic_DNA"/>
</dbReference>